<dbReference type="InterPro" id="IPR011006">
    <property type="entry name" value="CheY-like_superfamily"/>
</dbReference>
<evidence type="ECO:0000313" key="4">
    <source>
        <dbReference type="EMBL" id="MBI5169542.1"/>
    </source>
</evidence>
<dbReference type="Proteomes" id="UP000696931">
    <property type="component" value="Unassembled WGS sequence"/>
</dbReference>
<feature type="modified residue" description="4-aspartylphosphate" evidence="2">
    <location>
        <position position="64"/>
    </location>
</feature>
<organism evidence="4 5">
    <name type="scientific">Eiseniibacteriota bacterium</name>
    <dbReference type="NCBI Taxonomy" id="2212470"/>
    <lineage>
        <taxon>Bacteria</taxon>
        <taxon>Candidatus Eiseniibacteriota</taxon>
    </lineage>
</organism>
<dbReference type="PANTHER" id="PTHR44591:SF3">
    <property type="entry name" value="RESPONSE REGULATORY DOMAIN-CONTAINING PROTEIN"/>
    <property type="match status" value="1"/>
</dbReference>
<evidence type="ECO:0000256" key="1">
    <source>
        <dbReference type="ARBA" id="ARBA00022553"/>
    </source>
</evidence>
<dbReference type="Pfam" id="PF00072">
    <property type="entry name" value="Response_reg"/>
    <property type="match status" value="1"/>
</dbReference>
<reference evidence="4" key="1">
    <citation type="submission" date="2020-07" db="EMBL/GenBank/DDBJ databases">
        <title>Huge and variable diversity of episymbiotic CPR bacteria and DPANN archaea in groundwater ecosystems.</title>
        <authorList>
            <person name="He C.Y."/>
            <person name="Keren R."/>
            <person name="Whittaker M."/>
            <person name="Farag I.F."/>
            <person name="Doudna J."/>
            <person name="Cate J.H.D."/>
            <person name="Banfield J.F."/>
        </authorList>
    </citation>
    <scope>NUCLEOTIDE SEQUENCE</scope>
    <source>
        <strain evidence="4">NC_groundwater_1813_Pr3_B-0.1um_71_17</strain>
    </source>
</reference>
<comment type="caution">
    <text evidence="4">The sequence shown here is derived from an EMBL/GenBank/DDBJ whole genome shotgun (WGS) entry which is preliminary data.</text>
</comment>
<keyword evidence="1 2" id="KW-0597">Phosphoprotein</keyword>
<sequence>MPFSIPHPADTPFVLIADDEPAVLEVLHSMARSLGWQPLLANTGTQALELFRAHFPAIECAIVDLHMPEVDGLQLLHEIRALNPETRVLLMTGDYVEADTFAGDADEPDGLLSKPFFMTDLQQALTPPRSEAA</sequence>
<dbReference type="CDD" id="cd00156">
    <property type="entry name" value="REC"/>
    <property type="match status" value="1"/>
</dbReference>
<dbReference type="InterPro" id="IPR001789">
    <property type="entry name" value="Sig_transdc_resp-reg_receiver"/>
</dbReference>
<dbReference type="Gene3D" id="3.40.50.2300">
    <property type="match status" value="1"/>
</dbReference>
<dbReference type="PANTHER" id="PTHR44591">
    <property type="entry name" value="STRESS RESPONSE REGULATOR PROTEIN 1"/>
    <property type="match status" value="1"/>
</dbReference>
<gene>
    <name evidence="4" type="ORF">HZA61_08650</name>
</gene>
<feature type="domain" description="Response regulatory" evidence="3">
    <location>
        <begin position="13"/>
        <end position="129"/>
    </location>
</feature>
<protein>
    <submittedName>
        <fullName evidence="4">Response regulator</fullName>
    </submittedName>
</protein>
<dbReference type="SMART" id="SM00448">
    <property type="entry name" value="REC"/>
    <property type="match status" value="1"/>
</dbReference>
<dbReference type="EMBL" id="JACRIW010000058">
    <property type="protein sequence ID" value="MBI5169542.1"/>
    <property type="molecule type" value="Genomic_DNA"/>
</dbReference>
<dbReference type="InterPro" id="IPR050595">
    <property type="entry name" value="Bact_response_regulator"/>
</dbReference>
<name>A0A933W8I8_UNCEI</name>
<evidence type="ECO:0000256" key="2">
    <source>
        <dbReference type="PROSITE-ProRule" id="PRU00169"/>
    </source>
</evidence>
<dbReference type="SUPFAM" id="SSF52172">
    <property type="entry name" value="CheY-like"/>
    <property type="match status" value="1"/>
</dbReference>
<dbReference type="PROSITE" id="PS50110">
    <property type="entry name" value="RESPONSE_REGULATORY"/>
    <property type="match status" value="1"/>
</dbReference>
<evidence type="ECO:0000313" key="5">
    <source>
        <dbReference type="Proteomes" id="UP000696931"/>
    </source>
</evidence>
<proteinExistence type="predicted"/>
<dbReference type="AlphaFoldDB" id="A0A933W8I8"/>
<evidence type="ECO:0000259" key="3">
    <source>
        <dbReference type="PROSITE" id="PS50110"/>
    </source>
</evidence>
<accession>A0A933W8I8</accession>
<dbReference type="GO" id="GO:0000160">
    <property type="term" value="P:phosphorelay signal transduction system"/>
    <property type="evidence" value="ECO:0007669"/>
    <property type="project" value="InterPro"/>
</dbReference>